<evidence type="ECO:0000256" key="2">
    <source>
        <dbReference type="ARBA" id="ARBA00022833"/>
    </source>
</evidence>
<keyword evidence="6" id="KW-1185">Reference proteome</keyword>
<sequence>SVESGQESAPFSEGNREYVECGVCFEPLHQKRTASLRCGDLMHRTCLINFCESTLNEDRQFFCPICNEGYQDCFLFDEKHQLLTDILSFGPTGQPSIKQWLAHSLDFPSIISTAHKYIVNTSKWLLKISEDLNEARVSDQRDSFVEDILEERKKLLERYDILNSILEERKILMMRINAAANELHPMVNEENVDVATEKSSRISVKRDHGSKSNENQLILTAKWLLQVSLELKSAYESRTKSADYIQDVVEEMKRIFTIYQQKMKLMEEECDCQARQEPTADLHTPSRKYFTTSIIRNNDTAEFACQDDGPTCAVCLE</sequence>
<evidence type="ECO:0000256" key="1">
    <source>
        <dbReference type="ARBA" id="ARBA00022771"/>
    </source>
</evidence>
<dbReference type="EMBL" id="BTSX01000003">
    <property type="protein sequence ID" value="GMS90414.1"/>
    <property type="molecule type" value="Genomic_DNA"/>
</dbReference>
<comment type="caution">
    <text evidence="5">The sequence shown here is derived from an EMBL/GenBank/DDBJ whole genome shotgun (WGS) entry which is preliminary data.</text>
</comment>
<dbReference type="AlphaFoldDB" id="A0AAV5TCG6"/>
<name>A0AAV5TCG6_9BILA</name>
<evidence type="ECO:0000313" key="6">
    <source>
        <dbReference type="Proteomes" id="UP001432027"/>
    </source>
</evidence>
<gene>
    <name evidence="5" type="ORF">PENTCL1PPCAC_12589</name>
</gene>
<organism evidence="5 6">
    <name type="scientific">Pristionchus entomophagus</name>
    <dbReference type="NCBI Taxonomy" id="358040"/>
    <lineage>
        <taxon>Eukaryota</taxon>
        <taxon>Metazoa</taxon>
        <taxon>Ecdysozoa</taxon>
        <taxon>Nematoda</taxon>
        <taxon>Chromadorea</taxon>
        <taxon>Rhabditida</taxon>
        <taxon>Rhabditina</taxon>
        <taxon>Diplogasteromorpha</taxon>
        <taxon>Diplogasteroidea</taxon>
        <taxon>Neodiplogasteridae</taxon>
        <taxon>Pristionchus</taxon>
    </lineage>
</organism>
<protein>
    <recommendedName>
        <fullName evidence="4">RING-type domain-containing protein</fullName>
    </recommendedName>
</protein>
<feature type="non-terminal residue" evidence="5">
    <location>
        <position position="1"/>
    </location>
</feature>
<evidence type="ECO:0000313" key="5">
    <source>
        <dbReference type="EMBL" id="GMS90414.1"/>
    </source>
</evidence>
<dbReference type="SUPFAM" id="SSF57850">
    <property type="entry name" value="RING/U-box"/>
    <property type="match status" value="1"/>
</dbReference>
<dbReference type="InterPro" id="IPR001841">
    <property type="entry name" value="Znf_RING"/>
</dbReference>
<keyword evidence="1 3" id="KW-0479">Metal-binding</keyword>
<evidence type="ECO:0000259" key="4">
    <source>
        <dbReference type="PROSITE" id="PS50089"/>
    </source>
</evidence>
<dbReference type="GO" id="GO:0008270">
    <property type="term" value="F:zinc ion binding"/>
    <property type="evidence" value="ECO:0007669"/>
    <property type="project" value="UniProtKB-KW"/>
</dbReference>
<evidence type="ECO:0000256" key="3">
    <source>
        <dbReference type="PROSITE-ProRule" id="PRU00175"/>
    </source>
</evidence>
<keyword evidence="1 3" id="KW-0863">Zinc-finger</keyword>
<dbReference type="Proteomes" id="UP001432027">
    <property type="component" value="Unassembled WGS sequence"/>
</dbReference>
<keyword evidence="2" id="KW-0862">Zinc</keyword>
<dbReference type="InterPro" id="IPR013083">
    <property type="entry name" value="Znf_RING/FYVE/PHD"/>
</dbReference>
<proteinExistence type="predicted"/>
<accession>A0AAV5TCG6</accession>
<feature type="non-terminal residue" evidence="5">
    <location>
        <position position="317"/>
    </location>
</feature>
<reference evidence="5" key="1">
    <citation type="submission" date="2023-10" db="EMBL/GenBank/DDBJ databases">
        <title>Genome assembly of Pristionchus species.</title>
        <authorList>
            <person name="Yoshida K."/>
            <person name="Sommer R.J."/>
        </authorList>
    </citation>
    <scope>NUCLEOTIDE SEQUENCE</scope>
    <source>
        <strain evidence="5">RS0144</strain>
    </source>
</reference>
<dbReference type="Gene3D" id="3.30.40.10">
    <property type="entry name" value="Zinc/RING finger domain, C3HC4 (zinc finger)"/>
    <property type="match status" value="1"/>
</dbReference>
<feature type="domain" description="RING-type" evidence="4">
    <location>
        <begin position="21"/>
        <end position="67"/>
    </location>
</feature>
<dbReference type="PROSITE" id="PS50089">
    <property type="entry name" value="ZF_RING_2"/>
    <property type="match status" value="1"/>
</dbReference>